<evidence type="ECO:0000313" key="2">
    <source>
        <dbReference type="EMBL" id="SUS07543.1"/>
    </source>
</evidence>
<dbReference type="EMBL" id="UIDG01000013">
    <property type="protein sequence ID" value="SUS03713.1"/>
    <property type="molecule type" value="Genomic_DNA"/>
</dbReference>
<sequence>MPDWNAIDDELEAWRMAGRTVTFWWRDDDARAVTPELDRTLAIARATDTPVALAVIPRDAEDHLVAWLAGQPHGCALVHGWGHDNHAPGDERQNEYGRHRPPEVMLAELRRSVARVSVFARHVPALVAPWNRIDPDFVPALPAAGVAGLSVLGPRPAREAAPGLINANVHVDIVNWQSGGFVGTEAALAQVLDHLRQRRAGTADASEPTGLMTHHLFHDEGCWQFVEAFVRRTRSHPACRWLAATEVFG</sequence>
<dbReference type="SUPFAM" id="SSF88713">
    <property type="entry name" value="Glycoside hydrolase/deacetylase"/>
    <property type="match status" value="1"/>
</dbReference>
<proteinExistence type="predicted"/>
<reference evidence="2" key="1">
    <citation type="submission" date="2018-07" db="EMBL/GenBank/DDBJ databases">
        <authorList>
            <person name="Quirk P.G."/>
            <person name="Krulwich T.A."/>
        </authorList>
    </citation>
    <scope>NUCLEOTIDE SEQUENCE</scope>
</reference>
<name>A0A380TIL6_9ZZZZ</name>
<gene>
    <name evidence="1" type="ORF">DF3PB_110014</name>
    <name evidence="2" type="ORF">DF3PB_460003</name>
</gene>
<dbReference type="GO" id="GO:0005975">
    <property type="term" value="P:carbohydrate metabolic process"/>
    <property type="evidence" value="ECO:0007669"/>
    <property type="project" value="InterPro"/>
</dbReference>
<organism evidence="2">
    <name type="scientific">metagenome</name>
    <dbReference type="NCBI Taxonomy" id="256318"/>
    <lineage>
        <taxon>unclassified sequences</taxon>
        <taxon>metagenomes</taxon>
    </lineage>
</organism>
<dbReference type="AlphaFoldDB" id="A0A380TIL6"/>
<evidence type="ECO:0000313" key="1">
    <source>
        <dbReference type="EMBL" id="SUS03713.1"/>
    </source>
</evidence>
<dbReference type="Gene3D" id="3.20.20.370">
    <property type="entry name" value="Glycoside hydrolase/deacetylase"/>
    <property type="match status" value="1"/>
</dbReference>
<accession>A0A380TIL6</accession>
<protein>
    <submittedName>
        <fullName evidence="2">Polysaccharide deacetylase</fullName>
    </submittedName>
</protein>
<dbReference type="InterPro" id="IPR049591">
    <property type="entry name" value="CE4_u4-like"/>
</dbReference>
<dbReference type="CDD" id="cd10928">
    <property type="entry name" value="CE4_u4"/>
    <property type="match status" value="1"/>
</dbReference>
<dbReference type="EMBL" id="UIDG01000401">
    <property type="protein sequence ID" value="SUS07543.1"/>
    <property type="molecule type" value="Genomic_DNA"/>
</dbReference>
<dbReference type="InterPro" id="IPR011330">
    <property type="entry name" value="Glyco_hydro/deAcase_b/a-brl"/>
</dbReference>